<protein>
    <submittedName>
        <fullName evidence="6">Glycoside hydrolase family 3 C-terminal domain-containing protein</fullName>
    </submittedName>
</protein>
<sequence>MEQTIFDRKAYAAKAREAVAEGSVLLRNEAHTLPFAPGTRLAVFGRSQFNYYKSGTGSGGLVNTGHVPGILEALEQSGGVQIDAPVKACYEAWLQDHPFDAGEGWAAEPWYQEEMPLDPQLVQEARERNDAALVILGRTAGEDKDNSAEEGSYLLAAAERQVLEQVCKTFPRVAVVLNTGGILDMSWVEDYRPGAVLYVWQGGQEGGLSAADVLLGYRAPSGKLTDTIARRIEDYPAFGNYGSETRNFYGEDIYVGYRYFETFAPDKVLYPFGFGLTYTDFSVTPGAAEMGKDAVRFSVTVENTGDAPGKEVVQVYCEAPQGKLGKPARTLCAFGKTSLLAPGERETLTLTAAFGAFSSYDDSGVTGHKSCWILEAGTYRFYLGTDVRSAACVLETSLPELVLEQLEEAMAPVVPFERLRPGEATASGTYLPCKEEVPLRTVNPQERRKERLPEELPYTGDKGWKLGDVADGKVTLEEFVGQLSDEELCCIVRGEGMCSPKVTPGTAGAFGGVTDALLSYGIPVGCCADGPSGIRMDCGTIAFSMPNGTCLACSFNLELVRELYEFEGKELRKNKVDTLLGPGINLHRHPLNGRNFEYFSEDPLLTGKMAAAQLQGMHPYGVTGTIKHFACNNQEFRRNDVEAVVSERALRELYLKGFELAVKEGGAYSVMTSYNPVNGFWSASNYDLLTTVLRGQWGYQGIVMTDWWAKSNDEGKPGERTNTSAMVRGQNDLFMVVENAQQNSMQDNSAEGLRSGAVSRAEFQRSACNICRVLLRMPALLRLRGIETELDRQLAESAGLEEDGLGEMYYVQAGNRTELDVSVINTEKGRNTQFSVSLQERGLYTLSLTLRSSGGSPLSQLPVSVFQDRKLLDTITLTGEETQWKTVTLNLEPAFSGSFYLRLFFAQSGLELRSCVLEMTQSLEEQIRAHMQ</sequence>
<evidence type="ECO:0000259" key="5">
    <source>
        <dbReference type="SMART" id="SM01217"/>
    </source>
</evidence>
<feature type="domain" description="Fibronectin type III-like" evidence="5">
    <location>
        <begin position="311"/>
        <end position="387"/>
    </location>
</feature>
<dbReference type="SMART" id="SM01217">
    <property type="entry name" value="Fn3_like"/>
    <property type="match status" value="1"/>
</dbReference>
<dbReference type="InterPro" id="IPR019800">
    <property type="entry name" value="Glyco_hydro_3_AS"/>
</dbReference>
<reference evidence="6 7" key="1">
    <citation type="submission" date="2022-06" db="EMBL/GenBank/DDBJ databases">
        <title>Isolation of gut microbiota from human fecal samples.</title>
        <authorList>
            <person name="Pamer E.G."/>
            <person name="Barat B."/>
            <person name="Waligurski E."/>
            <person name="Medina S."/>
            <person name="Paddock L."/>
            <person name="Mostad J."/>
        </authorList>
    </citation>
    <scope>NUCLEOTIDE SEQUENCE [LARGE SCALE GENOMIC DNA]</scope>
    <source>
        <strain evidence="6 7">DFI.9.73</strain>
    </source>
</reference>
<dbReference type="InterPro" id="IPR001764">
    <property type="entry name" value="Glyco_hydro_3_N"/>
</dbReference>
<dbReference type="PANTHER" id="PTHR42715">
    <property type="entry name" value="BETA-GLUCOSIDASE"/>
    <property type="match status" value="1"/>
</dbReference>
<dbReference type="Gene3D" id="2.60.40.10">
    <property type="entry name" value="Immunoglobulins"/>
    <property type="match status" value="1"/>
</dbReference>
<dbReference type="RefSeq" id="WP_066867329.1">
    <property type="nucleotide sequence ID" value="NZ_CABKVV010000014.1"/>
</dbReference>
<dbReference type="InterPro" id="IPR050288">
    <property type="entry name" value="Cellulose_deg_GH3"/>
</dbReference>
<proteinExistence type="inferred from homology"/>
<accession>A0ABT1RVK8</accession>
<dbReference type="InterPro" id="IPR017853">
    <property type="entry name" value="GH"/>
</dbReference>
<keyword evidence="2 4" id="KW-0378">Hydrolase</keyword>
<evidence type="ECO:0000256" key="1">
    <source>
        <dbReference type="ARBA" id="ARBA00005336"/>
    </source>
</evidence>
<dbReference type="PANTHER" id="PTHR42715:SF10">
    <property type="entry name" value="BETA-GLUCOSIDASE"/>
    <property type="match status" value="1"/>
</dbReference>
<gene>
    <name evidence="6" type="ORF">NE695_02110</name>
</gene>
<name>A0ABT1RVK8_9FIRM</name>
<dbReference type="PROSITE" id="PS00775">
    <property type="entry name" value="GLYCOSYL_HYDROL_F3"/>
    <property type="match status" value="1"/>
</dbReference>
<dbReference type="Gene3D" id="3.20.20.300">
    <property type="entry name" value="Glycoside hydrolase, family 3, N-terminal domain"/>
    <property type="match status" value="1"/>
</dbReference>
<dbReference type="InterPro" id="IPR036962">
    <property type="entry name" value="Glyco_hydro_3_N_sf"/>
</dbReference>
<dbReference type="GeneID" id="90533877"/>
<dbReference type="SUPFAM" id="SSF52279">
    <property type="entry name" value="Beta-D-glucan exohydrolase, C-terminal domain"/>
    <property type="match status" value="1"/>
</dbReference>
<keyword evidence="7" id="KW-1185">Reference proteome</keyword>
<dbReference type="InterPro" id="IPR002772">
    <property type="entry name" value="Glyco_hydro_3_C"/>
</dbReference>
<dbReference type="SUPFAM" id="SSF51445">
    <property type="entry name" value="(Trans)glycosidases"/>
    <property type="match status" value="1"/>
</dbReference>
<comment type="caution">
    <text evidence="6">The sequence shown here is derived from an EMBL/GenBank/DDBJ whole genome shotgun (WGS) entry which is preliminary data.</text>
</comment>
<keyword evidence="4" id="KW-0326">Glycosidase</keyword>
<organism evidence="6 7">
    <name type="scientific">Neglectibacter timonensis</name>
    <dbReference type="NCBI Taxonomy" id="1776382"/>
    <lineage>
        <taxon>Bacteria</taxon>
        <taxon>Bacillati</taxon>
        <taxon>Bacillota</taxon>
        <taxon>Clostridia</taxon>
        <taxon>Eubacteriales</taxon>
        <taxon>Oscillospiraceae</taxon>
        <taxon>Neglectibacter</taxon>
    </lineage>
</organism>
<dbReference type="EMBL" id="JANFZH010000003">
    <property type="protein sequence ID" value="MCQ4838706.1"/>
    <property type="molecule type" value="Genomic_DNA"/>
</dbReference>
<dbReference type="PRINTS" id="PR00133">
    <property type="entry name" value="GLHYDRLASE3"/>
</dbReference>
<dbReference type="GO" id="GO:0016787">
    <property type="term" value="F:hydrolase activity"/>
    <property type="evidence" value="ECO:0007669"/>
    <property type="project" value="UniProtKB-KW"/>
</dbReference>
<dbReference type="InterPro" id="IPR026891">
    <property type="entry name" value="Fn3-like"/>
</dbReference>
<dbReference type="Pfam" id="PF01915">
    <property type="entry name" value="Glyco_hydro_3_C"/>
    <property type="match status" value="1"/>
</dbReference>
<dbReference type="Pfam" id="PF00933">
    <property type="entry name" value="Glyco_hydro_3"/>
    <property type="match status" value="1"/>
</dbReference>
<dbReference type="InterPro" id="IPR013783">
    <property type="entry name" value="Ig-like_fold"/>
</dbReference>
<dbReference type="Gene3D" id="3.40.50.1700">
    <property type="entry name" value="Glycoside hydrolase family 3 C-terminal domain"/>
    <property type="match status" value="1"/>
</dbReference>
<evidence type="ECO:0000256" key="2">
    <source>
        <dbReference type="ARBA" id="ARBA00022801"/>
    </source>
</evidence>
<evidence type="ECO:0000256" key="4">
    <source>
        <dbReference type="RuleBase" id="RU361161"/>
    </source>
</evidence>
<evidence type="ECO:0000313" key="6">
    <source>
        <dbReference type="EMBL" id="MCQ4838706.1"/>
    </source>
</evidence>
<comment type="similarity">
    <text evidence="1 4">Belongs to the glycosyl hydrolase 3 family.</text>
</comment>
<dbReference type="Pfam" id="PF14310">
    <property type="entry name" value="Fn3-like"/>
    <property type="match status" value="1"/>
</dbReference>
<evidence type="ECO:0000313" key="7">
    <source>
        <dbReference type="Proteomes" id="UP001524473"/>
    </source>
</evidence>
<evidence type="ECO:0000256" key="3">
    <source>
        <dbReference type="ARBA" id="ARBA00023277"/>
    </source>
</evidence>
<keyword evidence="3" id="KW-0119">Carbohydrate metabolism</keyword>
<dbReference type="Proteomes" id="UP001524473">
    <property type="component" value="Unassembled WGS sequence"/>
</dbReference>
<dbReference type="InterPro" id="IPR036881">
    <property type="entry name" value="Glyco_hydro_3_C_sf"/>
</dbReference>